<feature type="region of interest" description="Disordered" evidence="1">
    <location>
        <begin position="1"/>
        <end position="20"/>
    </location>
</feature>
<gene>
    <name evidence="2" type="ORF">FM101_12110</name>
</gene>
<organism evidence="2 3">
    <name type="scientific">Arthrobacter rhombi</name>
    <dbReference type="NCBI Taxonomy" id="71253"/>
    <lineage>
        <taxon>Bacteria</taxon>
        <taxon>Bacillati</taxon>
        <taxon>Actinomycetota</taxon>
        <taxon>Actinomycetes</taxon>
        <taxon>Micrococcales</taxon>
        <taxon>Micrococcaceae</taxon>
        <taxon>Arthrobacter</taxon>
    </lineage>
</organism>
<dbReference type="EMBL" id="FUHW01000038">
    <property type="protein sequence ID" value="SJM69875.1"/>
    <property type="molecule type" value="Genomic_DNA"/>
</dbReference>
<evidence type="ECO:0000313" key="3">
    <source>
        <dbReference type="Proteomes" id="UP000195913"/>
    </source>
</evidence>
<dbReference type="AlphaFoldDB" id="A0A1R4GP42"/>
<protein>
    <submittedName>
        <fullName evidence="2">Uncharacterized protein</fullName>
    </submittedName>
</protein>
<sequence length="135" mass="14847">MAERGVAARRRGLASRSGGYTGPDRAERCYTLDQLPERGRVLARGFVENIRILPSAQAPVFTAGVVDAPAPPGGRRTPVARIVLVWNGQRRVPGIEAGTRLRFEGMIARVDGVPTIYNPRYEILPEDEHDVEDEV</sequence>
<evidence type="ECO:0000313" key="2">
    <source>
        <dbReference type="EMBL" id="SJM69875.1"/>
    </source>
</evidence>
<evidence type="ECO:0000256" key="1">
    <source>
        <dbReference type="SAM" id="MobiDB-lite"/>
    </source>
</evidence>
<dbReference type="Proteomes" id="UP000195913">
    <property type="component" value="Unassembled WGS sequence"/>
</dbReference>
<name>A0A1R4GP42_9MICC</name>
<dbReference type="RefSeq" id="WP_342744391.1">
    <property type="nucleotide sequence ID" value="NZ_FUHW01000038.1"/>
</dbReference>
<reference evidence="2 3" key="1">
    <citation type="submission" date="2017-02" db="EMBL/GenBank/DDBJ databases">
        <authorList>
            <person name="Peterson S.W."/>
        </authorList>
    </citation>
    <scope>NUCLEOTIDE SEQUENCE [LARGE SCALE GENOMIC DNA]</scope>
    <source>
        <strain evidence="2 3">B Ar 00.02</strain>
    </source>
</reference>
<keyword evidence="3" id="KW-1185">Reference proteome</keyword>
<accession>A0A1R4GP42</accession>
<proteinExistence type="predicted"/>